<comment type="caution">
    <text evidence="10">The sequence shown here is derived from an EMBL/GenBank/DDBJ whole genome shotgun (WGS) entry which is preliminary data.</text>
</comment>
<evidence type="ECO:0000256" key="4">
    <source>
        <dbReference type="ARBA" id="ARBA00022975"/>
    </source>
</evidence>
<keyword evidence="11" id="KW-1185">Reference proteome</keyword>
<evidence type="ECO:0000256" key="7">
    <source>
        <dbReference type="HAMAP-Rule" id="MF_00001"/>
    </source>
</evidence>
<evidence type="ECO:0000259" key="8">
    <source>
        <dbReference type="Pfam" id="PF00185"/>
    </source>
</evidence>
<feature type="domain" description="Aspartate/ornithine carbamoyltransferase carbamoyl-P binding" evidence="9">
    <location>
        <begin position="3"/>
        <end position="143"/>
    </location>
</feature>
<dbReference type="InterPro" id="IPR006132">
    <property type="entry name" value="Asp/Orn_carbamoyltranf_P-bd"/>
</dbReference>
<dbReference type="PANTHER" id="PTHR45753:SF6">
    <property type="entry name" value="ASPARTATE CARBAMOYLTRANSFERASE"/>
    <property type="match status" value="1"/>
</dbReference>
<keyword evidence="3 7" id="KW-0808">Transferase</keyword>
<feature type="binding site" evidence="7">
    <location>
        <position position="259"/>
    </location>
    <ligand>
        <name>carbamoyl phosphate</name>
        <dbReference type="ChEBI" id="CHEBI:58228"/>
    </ligand>
</feature>
<feature type="binding site" evidence="7">
    <location>
        <position position="99"/>
    </location>
    <ligand>
        <name>carbamoyl phosphate</name>
        <dbReference type="ChEBI" id="CHEBI:58228"/>
    </ligand>
</feature>
<evidence type="ECO:0000256" key="3">
    <source>
        <dbReference type="ARBA" id="ARBA00022679"/>
    </source>
</evidence>
<evidence type="ECO:0000256" key="5">
    <source>
        <dbReference type="ARBA" id="ARBA00043884"/>
    </source>
</evidence>
<evidence type="ECO:0000313" key="11">
    <source>
        <dbReference type="Proteomes" id="UP001628078"/>
    </source>
</evidence>
<reference evidence="10 11" key="1">
    <citation type="submission" date="2022-03" db="EMBL/GenBank/DDBJ databases">
        <title>Draft genome sequence of Furfurilactobacillus curtus JCM 31185.</title>
        <authorList>
            <person name="Suzuki S."/>
            <person name="Endo A."/>
            <person name="Kajikawa A."/>
        </authorList>
    </citation>
    <scope>NUCLEOTIDE SEQUENCE [LARGE SCALE GENOMIC DNA]</scope>
    <source>
        <strain evidence="10 11">JCM 31185</strain>
    </source>
</reference>
<dbReference type="InterPro" id="IPR002082">
    <property type="entry name" value="Asp_carbamoyltransf"/>
</dbReference>
<dbReference type="Pfam" id="PF02729">
    <property type="entry name" value="OTCace_N"/>
    <property type="match status" value="1"/>
</dbReference>
<dbReference type="PROSITE" id="PS00097">
    <property type="entry name" value="CARBAMOYLTRANSFERASE"/>
    <property type="match status" value="1"/>
</dbReference>
<accession>A0ABQ5JMF2</accession>
<proteinExistence type="inferred from homology"/>
<dbReference type="SUPFAM" id="SSF53671">
    <property type="entry name" value="Aspartate/ornithine carbamoyltransferase"/>
    <property type="match status" value="1"/>
</dbReference>
<dbReference type="NCBIfam" id="TIGR00670">
    <property type="entry name" value="asp_carb_tr"/>
    <property type="match status" value="1"/>
</dbReference>
<evidence type="ECO:0000313" key="10">
    <source>
        <dbReference type="EMBL" id="GKT05443.1"/>
    </source>
</evidence>
<dbReference type="InterPro" id="IPR036901">
    <property type="entry name" value="Asp/Orn_carbamoylTrfase_sf"/>
</dbReference>
<dbReference type="NCBIfam" id="NF002032">
    <property type="entry name" value="PRK00856.1"/>
    <property type="match status" value="1"/>
</dbReference>
<feature type="binding site" evidence="7">
    <location>
        <position position="258"/>
    </location>
    <ligand>
        <name>carbamoyl phosphate</name>
        <dbReference type="ChEBI" id="CHEBI:58228"/>
    </ligand>
</feature>
<dbReference type="PRINTS" id="PR00101">
    <property type="entry name" value="ATCASE"/>
</dbReference>
<comment type="catalytic activity">
    <reaction evidence="6 7">
        <text>carbamoyl phosphate + L-aspartate = N-carbamoyl-L-aspartate + phosphate + H(+)</text>
        <dbReference type="Rhea" id="RHEA:20013"/>
        <dbReference type="ChEBI" id="CHEBI:15378"/>
        <dbReference type="ChEBI" id="CHEBI:29991"/>
        <dbReference type="ChEBI" id="CHEBI:32814"/>
        <dbReference type="ChEBI" id="CHEBI:43474"/>
        <dbReference type="ChEBI" id="CHEBI:58228"/>
        <dbReference type="EC" id="2.1.3.2"/>
    </reaction>
</comment>
<dbReference type="PANTHER" id="PTHR45753">
    <property type="entry name" value="ORNITHINE CARBAMOYLTRANSFERASE, MITOCHONDRIAL"/>
    <property type="match status" value="1"/>
</dbReference>
<feature type="domain" description="Aspartate/ornithine carbamoyltransferase Asp/Orn-binding" evidence="8">
    <location>
        <begin position="150"/>
        <end position="295"/>
    </location>
</feature>
<feature type="binding site" evidence="7">
    <location>
        <position position="77"/>
    </location>
    <ligand>
        <name>L-aspartate</name>
        <dbReference type="ChEBI" id="CHEBI:29991"/>
    </ligand>
</feature>
<feature type="binding site" evidence="7">
    <location>
        <position position="49"/>
    </location>
    <ligand>
        <name>carbamoyl phosphate</name>
        <dbReference type="ChEBI" id="CHEBI:58228"/>
    </ligand>
</feature>
<evidence type="ECO:0000256" key="6">
    <source>
        <dbReference type="ARBA" id="ARBA00048859"/>
    </source>
</evidence>
<feature type="binding site" evidence="7">
    <location>
        <position position="130"/>
    </location>
    <ligand>
        <name>carbamoyl phosphate</name>
        <dbReference type="ChEBI" id="CHEBI:58228"/>
    </ligand>
</feature>
<feature type="binding site" evidence="7">
    <location>
        <position position="215"/>
    </location>
    <ligand>
        <name>L-aspartate</name>
        <dbReference type="ChEBI" id="CHEBI:29991"/>
    </ligand>
</feature>
<evidence type="ECO:0000256" key="2">
    <source>
        <dbReference type="ARBA" id="ARBA00008896"/>
    </source>
</evidence>
<dbReference type="EC" id="2.1.3.2" evidence="7"/>
<dbReference type="InterPro" id="IPR006130">
    <property type="entry name" value="Asp/Orn_carbamoylTrfase"/>
</dbReference>
<sequence>MDHLTNLNDLTDEQLTRLIQLALDYQTGACPVPREPHYVANLFFENSTRTQTSFQMAELRLGWQRILVNPATSSTAKGESFSDTLKTLGAIGVEVAVIRHAQTEWYQPLLVEQSPLLPKLINAGDGSGQHPSQSLLDLMTIQQEFGHIRGLKVRIVGDLAHSRVARSNAEILQRLGASVTFSGPLAWYTSDFDQFGQFVDLDDRLADVDIVMLLRVQHERMTTLSNEHFDQADYHRQFGLTTARYDRLKDRAIIMHPAPVNRGVEMTSDLVEAPKSRIFKQMTNGVFARMAMLTMLMED</sequence>
<comment type="function">
    <text evidence="5 7">Catalyzes the condensation of carbamoyl phosphate and aspartate to form carbamoyl aspartate and inorganic phosphate, the committed step in the de novo pyrimidine nucleotide biosynthesis pathway.</text>
</comment>
<evidence type="ECO:0000259" key="9">
    <source>
        <dbReference type="Pfam" id="PF02729"/>
    </source>
</evidence>
<comment type="subunit">
    <text evidence="7">Heterododecamer (2C3:3R2) of six catalytic PyrB chains organized as two trimers (C3), and six regulatory PyrI chains organized as three dimers (R2).</text>
</comment>
<dbReference type="PRINTS" id="PR00100">
    <property type="entry name" value="AOTCASE"/>
</dbReference>
<keyword evidence="4 7" id="KW-0665">Pyrimidine biosynthesis</keyword>
<comment type="pathway">
    <text evidence="1 7">Pyrimidine metabolism; UMP biosynthesis via de novo pathway; (S)-dihydroorotate from bicarbonate: step 2/3.</text>
</comment>
<evidence type="ECO:0000256" key="1">
    <source>
        <dbReference type="ARBA" id="ARBA00004852"/>
    </source>
</evidence>
<dbReference type="RefSeq" id="WP_407882697.1">
    <property type="nucleotide sequence ID" value="NZ_BQXO01000002.1"/>
</dbReference>
<organism evidence="10 11">
    <name type="scientific">Furfurilactobacillus curtus</name>
    <dbReference type="NCBI Taxonomy" id="1746200"/>
    <lineage>
        <taxon>Bacteria</taxon>
        <taxon>Bacillati</taxon>
        <taxon>Bacillota</taxon>
        <taxon>Bacilli</taxon>
        <taxon>Lactobacillales</taxon>
        <taxon>Lactobacillaceae</taxon>
        <taxon>Furfurilactobacillus</taxon>
    </lineage>
</organism>
<dbReference type="EMBL" id="BQXO01000002">
    <property type="protein sequence ID" value="GKT05443.1"/>
    <property type="molecule type" value="Genomic_DNA"/>
</dbReference>
<dbReference type="Gene3D" id="3.40.50.1370">
    <property type="entry name" value="Aspartate/ornithine carbamoyltransferase"/>
    <property type="match status" value="2"/>
</dbReference>
<dbReference type="HAMAP" id="MF_00001">
    <property type="entry name" value="Asp_carb_tr"/>
    <property type="match status" value="1"/>
</dbReference>
<name>A0ABQ5JMF2_9LACO</name>
<gene>
    <name evidence="7 10" type="primary">pyrB</name>
    <name evidence="10" type="ORF">JCM31185_07320</name>
</gene>
<dbReference type="Pfam" id="PF00185">
    <property type="entry name" value="OTCace"/>
    <property type="match status" value="1"/>
</dbReference>
<dbReference type="Proteomes" id="UP001628078">
    <property type="component" value="Unassembled WGS sequence"/>
</dbReference>
<feature type="binding site" evidence="7">
    <location>
        <position position="133"/>
    </location>
    <ligand>
        <name>carbamoyl phosphate</name>
        <dbReference type="ChEBI" id="CHEBI:58228"/>
    </ligand>
</feature>
<feature type="binding site" evidence="7">
    <location>
        <position position="50"/>
    </location>
    <ligand>
        <name>carbamoyl phosphate</name>
        <dbReference type="ChEBI" id="CHEBI:58228"/>
    </ligand>
</feature>
<protein>
    <recommendedName>
        <fullName evidence="7">Aspartate carbamoyltransferase</fullName>
        <ecNumber evidence="7">2.1.3.2</ecNumber>
    </recommendedName>
    <alternativeName>
        <fullName evidence="7">Aspartate transcarbamylase</fullName>
        <shortName evidence="7">ATCase</shortName>
    </alternativeName>
</protein>
<feature type="binding site" evidence="7">
    <location>
        <position position="163"/>
    </location>
    <ligand>
        <name>L-aspartate</name>
        <dbReference type="ChEBI" id="CHEBI:29991"/>
    </ligand>
</feature>
<dbReference type="InterPro" id="IPR006131">
    <property type="entry name" value="Asp_carbamoyltransf_Asp/Orn-bd"/>
</dbReference>
<comment type="similarity">
    <text evidence="2 7">Belongs to the aspartate/ornithine carbamoyltransferase superfamily. ATCase family.</text>
</comment>